<keyword evidence="3" id="KW-1185">Reference proteome</keyword>
<dbReference type="EMBL" id="UXUI01009949">
    <property type="protein sequence ID" value="VDD94544.1"/>
    <property type="molecule type" value="Genomic_DNA"/>
</dbReference>
<dbReference type="WBParaSite" id="EVEC_0000992101-mRNA-1">
    <property type="protein sequence ID" value="EVEC_0000992101-mRNA-1"/>
    <property type="gene ID" value="EVEC_0000992101"/>
</dbReference>
<feature type="compositionally biased region" description="Basic and acidic residues" evidence="1">
    <location>
        <begin position="22"/>
        <end position="35"/>
    </location>
</feature>
<dbReference type="AlphaFoldDB" id="A0A0N4VGJ9"/>
<feature type="compositionally biased region" description="Polar residues" evidence="1">
    <location>
        <begin position="42"/>
        <end position="75"/>
    </location>
</feature>
<name>A0A0N4VGJ9_ENTVE</name>
<evidence type="ECO:0000313" key="2">
    <source>
        <dbReference type="EMBL" id="VDD94544.1"/>
    </source>
</evidence>
<proteinExistence type="predicted"/>
<evidence type="ECO:0000313" key="3">
    <source>
        <dbReference type="Proteomes" id="UP000274131"/>
    </source>
</evidence>
<accession>A0A0N4VGJ9</accession>
<dbReference type="Proteomes" id="UP000274131">
    <property type="component" value="Unassembled WGS sequence"/>
</dbReference>
<evidence type="ECO:0000256" key="1">
    <source>
        <dbReference type="SAM" id="MobiDB-lite"/>
    </source>
</evidence>
<reference evidence="4" key="1">
    <citation type="submission" date="2017-02" db="UniProtKB">
        <authorList>
            <consortium name="WormBaseParasite"/>
        </authorList>
    </citation>
    <scope>IDENTIFICATION</scope>
</reference>
<feature type="region of interest" description="Disordered" evidence="1">
    <location>
        <begin position="1"/>
        <end position="80"/>
    </location>
</feature>
<sequence length="156" mass="17953">MQLKTDLRKKPPPPPLRSNTSRSDDTGTDHIEQFNERFVATKYSSPQREARSLNSDAGPSTETNYQLKGHTSNAKTRGEETNRIFFTNATKDGIGAQNQNILNSFSQDRNIDKFIDDETETHTPIHYKRRTVRQEAVNGEVWNRMEEKIEIQKISD</sequence>
<organism evidence="4">
    <name type="scientific">Enterobius vermicularis</name>
    <name type="common">Human pinworm</name>
    <dbReference type="NCBI Taxonomy" id="51028"/>
    <lineage>
        <taxon>Eukaryota</taxon>
        <taxon>Metazoa</taxon>
        <taxon>Ecdysozoa</taxon>
        <taxon>Nematoda</taxon>
        <taxon>Chromadorea</taxon>
        <taxon>Rhabditida</taxon>
        <taxon>Spirurina</taxon>
        <taxon>Oxyuridomorpha</taxon>
        <taxon>Oxyuroidea</taxon>
        <taxon>Oxyuridae</taxon>
        <taxon>Enterobius</taxon>
    </lineage>
</organism>
<protein>
    <submittedName>
        <fullName evidence="2 4">Uncharacterized protein</fullName>
    </submittedName>
</protein>
<evidence type="ECO:0000313" key="4">
    <source>
        <dbReference type="WBParaSite" id="EVEC_0000992101-mRNA-1"/>
    </source>
</evidence>
<reference evidence="2 3" key="2">
    <citation type="submission" date="2018-10" db="EMBL/GenBank/DDBJ databases">
        <authorList>
            <consortium name="Pathogen Informatics"/>
        </authorList>
    </citation>
    <scope>NUCLEOTIDE SEQUENCE [LARGE SCALE GENOMIC DNA]</scope>
</reference>
<gene>
    <name evidence="2" type="ORF">EVEC_LOCUS9295</name>
</gene>